<sequence>MTKRLRKNIRTKFEAGAASVVIYFPSKQIAFERALIQIFVRLFLKLFSRYLVLEAKASQLELKWNNRIYLIGIFI</sequence>
<comment type="caution">
    <text evidence="1">The sequence shown here is derived from an EMBL/GenBank/DDBJ whole genome shotgun (WGS) entry which is preliminary data.</text>
</comment>
<gene>
    <name evidence="1" type="ORF">BpHYR1_046943</name>
</gene>
<reference evidence="1 2" key="1">
    <citation type="journal article" date="2018" name="Sci. Rep.">
        <title>Genomic signatures of local adaptation to the degree of environmental predictability in rotifers.</title>
        <authorList>
            <person name="Franch-Gras L."/>
            <person name="Hahn C."/>
            <person name="Garcia-Roger E.M."/>
            <person name="Carmona M.J."/>
            <person name="Serra M."/>
            <person name="Gomez A."/>
        </authorList>
    </citation>
    <scope>NUCLEOTIDE SEQUENCE [LARGE SCALE GENOMIC DNA]</scope>
    <source>
        <strain evidence="1">HYR1</strain>
    </source>
</reference>
<dbReference type="AlphaFoldDB" id="A0A3M7RGD8"/>
<dbReference type="EMBL" id="REGN01003428">
    <property type="protein sequence ID" value="RNA22571.1"/>
    <property type="molecule type" value="Genomic_DNA"/>
</dbReference>
<name>A0A3M7RGD8_BRAPC</name>
<organism evidence="1 2">
    <name type="scientific">Brachionus plicatilis</name>
    <name type="common">Marine rotifer</name>
    <name type="synonym">Brachionus muelleri</name>
    <dbReference type="NCBI Taxonomy" id="10195"/>
    <lineage>
        <taxon>Eukaryota</taxon>
        <taxon>Metazoa</taxon>
        <taxon>Spiralia</taxon>
        <taxon>Gnathifera</taxon>
        <taxon>Rotifera</taxon>
        <taxon>Eurotatoria</taxon>
        <taxon>Monogononta</taxon>
        <taxon>Pseudotrocha</taxon>
        <taxon>Ploima</taxon>
        <taxon>Brachionidae</taxon>
        <taxon>Brachionus</taxon>
    </lineage>
</organism>
<proteinExistence type="predicted"/>
<keyword evidence="2" id="KW-1185">Reference proteome</keyword>
<accession>A0A3M7RGD8</accession>
<evidence type="ECO:0000313" key="1">
    <source>
        <dbReference type="EMBL" id="RNA22571.1"/>
    </source>
</evidence>
<protein>
    <submittedName>
        <fullName evidence="1">Uncharacterized protein</fullName>
    </submittedName>
</protein>
<dbReference type="Proteomes" id="UP000276133">
    <property type="component" value="Unassembled WGS sequence"/>
</dbReference>
<evidence type="ECO:0000313" key="2">
    <source>
        <dbReference type="Proteomes" id="UP000276133"/>
    </source>
</evidence>